<sequence>MQDLSLLPISLTFNLASNPDTEDEWQIVDKEDTQPFGGVNDEKKEVIQEKSSDSSEKSAAEEKSELAKARWEVMQPQRGGVYPDREVKVPSYPQFTGNW</sequence>
<evidence type="ECO:0000313" key="2">
    <source>
        <dbReference type="EMBL" id="PNP81057.1"/>
    </source>
</evidence>
<evidence type="ECO:0000313" key="3">
    <source>
        <dbReference type="Proteomes" id="UP000236664"/>
    </source>
</evidence>
<dbReference type="Proteomes" id="UP000236664">
    <property type="component" value="Unassembled WGS sequence"/>
</dbReference>
<name>A0A2K0WFK3_GIBNY</name>
<dbReference type="OrthoDB" id="5095834at2759"/>
<accession>A0A2K0WFK3</accession>
<proteinExistence type="predicted"/>
<dbReference type="EMBL" id="MTQA01000071">
    <property type="protein sequence ID" value="PNP81057.1"/>
    <property type="molecule type" value="Genomic_DNA"/>
</dbReference>
<evidence type="ECO:0000256" key="1">
    <source>
        <dbReference type="SAM" id="MobiDB-lite"/>
    </source>
</evidence>
<feature type="compositionally biased region" description="Basic and acidic residues" evidence="1">
    <location>
        <begin position="40"/>
        <end position="68"/>
    </location>
</feature>
<organism evidence="2 3">
    <name type="scientific">Gibberella nygamai</name>
    <name type="common">Bean root rot disease fungus</name>
    <name type="synonym">Fusarium nygamai</name>
    <dbReference type="NCBI Taxonomy" id="42673"/>
    <lineage>
        <taxon>Eukaryota</taxon>
        <taxon>Fungi</taxon>
        <taxon>Dikarya</taxon>
        <taxon>Ascomycota</taxon>
        <taxon>Pezizomycotina</taxon>
        <taxon>Sordariomycetes</taxon>
        <taxon>Hypocreomycetidae</taxon>
        <taxon>Hypocreales</taxon>
        <taxon>Nectriaceae</taxon>
        <taxon>Fusarium</taxon>
        <taxon>Fusarium fujikuroi species complex</taxon>
    </lineage>
</organism>
<keyword evidence="3" id="KW-1185">Reference proteome</keyword>
<reference evidence="2 3" key="1">
    <citation type="submission" date="2017-06" db="EMBL/GenBank/DDBJ databases">
        <title>Genome of Fusarium nygamai isolate CS10214.</title>
        <authorList>
            <person name="Gardiner D.M."/>
            <person name="Obanor F."/>
            <person name="Kazan K."/>
        </authorList>
    </citation>
    <scope>NUCLEOTIDE SEQUENCE [LARGE SCALE GENOMIC DNA]</scope>
    <source>
        <strain evidence="2 3">CS10214</strain>
    </source>
</reference>
<feature type="region of interest" description="Disordered" evidence="1">
    <location>
        <begin position="32"/>
        <end position="68"/>
    </location>
</feature>
<gene>
    <name evidence="2" type="ORF">FNYG_05524</name>
</gene>
<dbReference type="AlphaFoldDB" id="A0A2K0WFK3"/>
<protein>
    <submittedName>
        <fullName evidence="2">Uncharacterized protein</fullName>
    </submittedName>
</protein>
<comment type="caution">
    <text evidence="2">The sequence shown here is derived from an EMBL/GenBank/DDBJ whole genome shotgun (WGS) entry which is preliminary data.</text>
</comment>